<evidence type="ECO:0000256" key="1">
    <source>
        <dbReference type="ARBA" id="ARBA00006068"/>
    </source>
</evidence>
<keyword evidence="3" id="KW-1133">Transmembrane helix</keyword>
<dbReference type="PATRIC" id="fig|1437605.7.peg.304"/>
<dbReference type="KEGG" id="bact:AB656_01475"/>
<protein>
    <submittedName>
        <fullName evidence="5">Transcriptional regulator</fullName>
    </submittedName>
</protein>
<dbReference type="STRING" id="1437605.AB656_01475"/>
<dbReference type="eggNOG" id="COG1316">
    <property type="taxonomic scope" value="Bacteria"/>
</dbReference>
<dbReference type="AlphaFoldDB" id="A0A086Z024"/>
<dbReference type="Pfam" id="PF03816">
    <property type="entry name" value="LytR_cpsA_psr"/>
    <property type="match status" value="1"/>
</dbReference>
<proteinExistence type="inferred from homology"/>
<feature type="domain" description="Cell envelope-related transcriptional attenuator" evidence="4">
    <location>
        <begin position="213"/>
        <end position="355"/>
    </location>
</feature>
<evidence type="ECO:0000256" key="3">
    <source>
        <dbReference type="SAM" id="Phobius"/>
    </source>
</evidence>
<dbReference type="Gene3D" id="3.40.630.190">
    <property type="entry name" value="LCP protein"/>
    <property type="match status" value="1"/>
</dbReference>
<dbReference type="PANTHER" id="PTHR33392:SF6">
    <property type="entry name" value="POLYISOPRENYL-TEICHOIC ACID--PEPTIDOGLYCAN TEICHOIC ACID TRANSFERASE TAGU"/>
    <property type="match status" value="1"/>
</dbReference>
<dbReference type="PANTHER" id="PTHR33392">
    <property type="entry name" value="POLYISOPRENYL-TEICHOIC ACID--PEPTIDOGLYCAN TEICHOIC ACID TRANSFERASE TAGU"/>
    <property type="match status" value="1"/>
</dbReference>
<dbReference type="NCBIfam" id="TIGR00350">
    <property type="entry name" value="lytR_cpsA_psr"/>
    <property type="match status" value="1"/>
</dbReference>
<feature type="compositionally biased region" description="Polar residues" evidence="2">
    <location>
        <begin position="21"/>
        <end position="44"/>
    </location>
</feature>
<feature type="region of interest" description="Disordered" evidence="2">
    <location>
        <begin position="1"/>
        <end position="121"/>
    </location>
</feature>
<dbReference type="InterPro" id="IPR004474">
    <property type="entry name" value="LytR_CpsA_psr"/>
</dbReference>
<dbReference type="Proteomes" id="UP000029015">
    <property type="component" value="Unassembled WGS sequence"/>
</dbReference>
<keyword evidence="3" id="KW-0812">Transmembrane</keyword>
<sequence>MSEREQRQSSAQEPPSFLPAGSSQQFRRQHVQARQPQQTKQASQAREPRRSGGTARSGAAPATPRTSQSIGRGKSSLPVAYSSDGPRAANPTPPRSARRSSGSSRMAGGANASMPRPLTSVAPATRPAAFTATAGKPGRHRVRKTIAILLVLILGLTAAGCGYTWMWVDRQLQHKNMLTQMASGPATSWLILGSDERDGTQGTGSSDDTPGFRTDTILVLTKPKHGPASLISIPRDSLVKAGDEDMKINAVANLQGYPALTGQVEVITGHKIDHAALIRFGGLEGVVNAIGGVNLCYDQSVNDPYSGLNWTAGCHDVDGGTALAFSRMRYADSKGDFGRAERQRKVIGAIAQKAASPKTLSNPSTDSKLAKAALGAVIVDENANPLTLARMLLAFRDASGADGINGSVYWTDPDYYPGGLGSTVLLDDKRNLDLFDRLNKGTHQPGTVGGM</sequence>
<evidence type="ECO:0000313" key="6">
    <source>
        <dbReference type="Proteomes" id="UP000029015"/>
    </source>
</evidence>
<evidence type="ECO:0000256" key="2">
    <source>
        <dbReference type="SAM" id="MobiDB-lite"/>
    </source>
</evidence>
<dbReference type="OrthoDB" id="9782542at2"/>
<accession>A0A086Z024</accession>
<organism evidence="5 6">
    <name type="scientific">Bifidobacterium actinocoloniiforme DSM 22766</name>
    <dbReference type="NCBI Taxonomy" id="1437605"/>
    <lineage>
        <taxon>Bacteria</taxon>
        <taxon>Bacillati</taxon>
        <taxon>Actinomycetota</taxon>
        <taxon>Actinomycetes</taxon>
        <taxon>Bifidobacteriales</taxon>
        <taxon>Bifidobacteriaceae</taxon>
        <taxon>Bifidobacterium</taxon>
    </lineage>
</organism>
<evidence type="ECO:0000313" key="5">
    <source>
        <dbReference type="EMBL" id="KFI39874.1"/>
    </source>
</evidence>
<gene>
    <name evidence="5" type="ORF">BACT_0575</name>
</gene>
<dbReference type="RefSeq" id="WP_051905233.1">
    <property type="nucleotide sequence ID" value="NZ_CP011786.1"/>
</dbReference>
<dbReference type="EMBL" id="JGYK01000001">
    <property type="protein sequence ID" value="KFI39874.1"/>
    <property type="molecule type" value="Genomic_DNA"/>
</dbReference>
<feature type="compositionally biased region" description="Low complexity" evidence="2">
    <location>
        <begin position="99"/>
        <end position="114"/>
    </location>
</feature>
<comment type="similarity">
    <text evidence="1">Belongs to the LytR/CpsA/Psr (LCP) family.</text>
</comment>
<dbReference type="InterPro" id="IPR050922">
    <property type="entry name" value="LytR/CpsA/Psr_CW_biosynth"/>
</dbReference>
<comment type="caution">
    <text evidence="5">The sequence shown here is derived from an EMBL/GenBank/DDBJ whole genome shotgun (WGS) entry which is preliminary data.</text>
</comment>
<feature type="transmembrane region" description="Helical" evidence="3">
    <location>
        <begin position="146"/>
        <end position="168"/>
    </location>
</feature>
<evidence type="ECO:0000259" key="4">
    <source>
        <dbReference type="Pfam" id="PF03816"/>
    </source>
</evidence>
<keyword evidence="3" id="KW-0472">Membrane</keyword>
<reference evidence="5 6" key="1">
    <citation type="submission" date="2014-03" db="EMBL/GenBank/DDBJ databases">
        <title>Genomics of Bifidobacteria.</title>
        <authorList>
            <person name="Ventura M."/>
            <person name="Milani C."/>
            <person name="Lugli G.A."/>
        </authorList>
    </citation>
    <scope>NUCLEOTIDE SEQUENCE [LARGE SCALE GENOMIC DNA]</scope>
    <source>
        <strain evidence="5 6">DSM 22766</strain>
    </source>
</reference>
<name>A0A086Z024_9BIFI</name>
<keyword evidence="6" id="KW-1185">Reference proteome</keyword>